<dbReference type="PROSITE" id="PS01094">
    <property type="entry name" value="UPF0076"/>
    <property type="match status" value="1"/>
</dbReference>
<dbReference type="InterPro" id="IPR006175">
    <property type="entry name" value="YjgF/YER057c/UK114"/>
</dbReference>
<dbReference type="KEGG" id="asz:ASN_2299"/>
<dbReference type="InterPro" id="IPR035709">
    <property type="entry name" value="YoaB-like"/>
</dbReference>
<keyword evidence="3" id="KW-1185">Reference proteome</keyword>
<dbReference type="InterPro" id="IPR035959">
    <property type="entry name" value="RutC-like_sf"/>
</dbReference>
<protein>
    <submittedName>
        <fullName evidence="2">Translation initiation inhibitor YjgF</fullName>
    </submittedName>
</protein>
<comment type="similarity">
    <text evidence="1">Belongs to the RutC family.</text>
</comment>
<dbReference type="Gene3D" id="3.30.1330.40">
    <property type="entry name" value="RutC-like"/>
    <property type="match status" value="1"/>
</dbReference>
<dbReference type="PANTHER" id="PTHR47328:SF1">
    <property type="entry name" value="RUTC FAMILY PROTEIN YOAB"/>
    <property type="match status" value="1"/>
</dbReference>
<evidence type="ECO:0000256" key="1">
    <source>
        <dbReference type="ARBA" id="ARBA00010552"/>
    </source>
</evidence>
<sequence>MRLLRNLWILIRLSGWRPMPACLHSPVDRDTLSRNTGPIGAAQGCLCYCKSKRPFMSKILRTNPNPILSSVVEYHGFIFTQGVVARNLDLDIEGQTKDVLEQIDALLEQHGTDNTRLLQAQIWLKDINDRDAMNKLWSAWLPENHAPARACVQAAMADPRVLVEIMLITTK</sequence>
<gene>
    <name evidence="2" type="primary">yjgF</name>
    <name evidence="2" type="ORF">ASN_2299</name>
</gene>
<dbReference type="EMBL" id="LN606600">
    <property type="protein sequence ID" value="CEF41593.1"/>
    <property type="molecule type" value="Genomic_DNA"/>
</dbReference>
<dbReference type="InterPro" id="IPR019897">
    <property type="entry name" value="RidA_CS"/>
</dbReference>
<evidence type="ECO:0000313" key="3">
    <source>
        <dbReference type="Proteomes" id="UP000056109"/>
    </source>
</evidence>
<dbReference type="Pfam" id="PF01042">
    <property type="entry name" value="Ribonuc_L-PSP"/>
    <property type="match status" value="1"/>
</dbReference>
<evidence type="ECO:0000313" key="2">
    <source>
        <dbReference type="EMBL" id="CEF41593.1"/>
    </source>
</evidence>
<dbReference type="CDD" id="cd06150">
    <property type="entry name" value="YjgF_YER057c_UK114_like_2"/>
    <property type="match status" value="1"/>
</dbReference>
<dbReference type="Proteomes" id="UP000056109">
    <property type="component" value="Chromosome I"/>
</dbReference>
<name>A0A0U5EV59_9PROT</name>
<organism evidence="2 3">
    <name type="scientific">Acetobacter senegalensis</name>
    <dbReference type="NCBI Taxonomy" id="446692"/>
    <lineage>
        <taxon>Bacteria</taxon>
        <taxon>Pseudomonadati</taxon>
        <taxon>Pseudomonadota</taxon>
        <taxon>Alphaproteobacteria</taxon>
        <taxon>Acetobacterales</taxon>
        <taxon>Acetobacteraceae</taxon>
        <taxon>Acetobacter</taxon>
    </lineage>
</organism>
<reference evidence="3" key="1">
    <citation type="submission" date="2014-09" db="EMBL/GenBank/DDBJ databases">
        <authorList>
            <person name="Illeghems K.G."/>
        </authorList>
    </citation>
    <scope>NUCLEOTIDE SEQUENCE [LARGE SCALE GENOMIC DNA]</scope>
    <source>
        <strain evidence="3">108B</strain>
    </source>
</reference>
<proteinExistence type="inferred from homology"/>
<accession>A0A0U5EV59</accession>
<dbReference type="AlphaFoldDB" id="A0A0U5EV59"/>
<dbReference type="PATRIC" id="fig|446692.3.peg.2383"/>
<dbReference type="SUPFAM" id="SSF55298">
    <property type="entry name" value="YjgF-like"/>
    <property type="match status" value="1"/>
</dbReference>
<dbReference type="PANTHER" id="PTHR47328">
    <property type="match status" value="1"/>
</dbReference>